<dbReference type="PANTHER" id="PTHR43002">
    <property type="entry name" value="GLYCOGEN DEBRANCHING ENZYME"/>
    <property type="match status" value="1"/>
</dbReference>
<evidence type="ECO:0000256" key="3">
    <source>
        <dbReference type="ARBA" id="ARBA00023295"/>
    </source>
</evidence>
<dbReference type="Gene3D" id="2.60.40.10">
    <property type="entry name" value="Immunoglobulins"/>
    <property type="match status" value="1"/>
</dbReference>
<sequence>MEPAAPALNGSRRPAAPPVGAWPGAPTPLGARFRVGPDGTTGTNFALWAGGAEAVDLCLFDEEGAETRVPLTELTHEIWHGFVPGVLPGRRYGFRVHGRWDPWTGARWNPAKLLLDPYARAVDGDFTLPPEVYGHVRDWPQQQVADTVRDDRDSAPLVPKGVVVQDDDDWSDDHRPKTPWADSVIYELHVRGFTRLHPSIPEELRGTYAGLAHPAAIEHLVNLGVTAVELLPVHQFAHEDHLLRRGLKNYWGYNSIGYFAPHAGYAASGTRGEQVGEFKRMVRALHAAGIEVILDVVYNHTAEAGELGPMLSLRGIDNRGYYRLQSDARRYADYTGCGNTLHVVQPQVLRLITDSLRYWVTEMGVDGFRFDLAAALARSMHDVDMLSPFLAVIAQDPVLRRVKLIAEPWDVGSGGYQVGAFPPLWTEWNDRYRNAVRDFWRGALPDVRDLGYRLSGSSDLYAWGGRRPYASVNFVTAHDGFTLRDLVSYERKHNEANGEGNRDGTDDNRAWNGGTEGESADDGLLALRRRQLRNLLTTLLLSTGVPMLVAGDEFGRTQRGNNNAYCQDNEISWVDWSLLDDPGWRALFELTSRLIALRHAHPVLRRRAFFSGRAHSADGLRDLAWFTARGTEMTERDWYAPAATLGMYLSGRDIPGRDARGAPVVDDSFLAVLHAGDRPASFDLPGAPWAAAYEVVVDTSREDQTAAPTLTHRAGTAITVPARSVLLLRVH</sequence>
<comment type="similarity">
    <text evidence="1">Belongs to the glycosyl hydrolase 13 family.</text>
</comment>
<feature type="compositionally biased region" description="Basic and acidic residues" evidence="4">
    <location>
        <begin position="493"/>
        <end position="509"/>
    </location>
</feature>
<keyword evidence="3" id="KW-0326">Glycosidase</keyword>
<feature type="domain" description="Glycosyl hydrolase family 13 catalytic" evidence="5">
    <location>
        <begin position="187"/>
        <end position="598"/>
    </location>
</feature>
<proteinExistence type="inferred from homology"/>
<reference evidence="6" key="1">
    <citation type="submission" date="2022-10" db="EMBL/GenBank/DDBJ databases">
        <title>The complete genomes of actinobacterial strains from the NBC collection.</title>
        <authorList>
            <person name="Joergensen T.S."/>
            <person name="Alvarez Arevalo M."/>
            <person name="Sterndorff E.B."/>
            <person name="Faurdal D."/>
            <person name="Vuksanovic O."/>
            <person name="Mourched A.-S."/>
            <person name="Charusanti P."/>
            <person name="Shaw S."/>
            <person name="Blin K."/>
            <person name="Weber T."/>
        </authorList>
    </citation>
    <scope>NUCLEOTIDE SEQUENCE</scope>
    <source>
        <strain evidence="6">NBC_01393</strain>
    </source>
</reference>
<dbReference type="InterPro" id="IPR013783">
    <property type="entry name" value="Ig-like_fold"/>
</dbReference>
<dbReference type="SUPFAM" id="SSF81296">
    <property type="entry name" value="E set domains"/>
    <property type="match status" value="1"/>
</dbReference>
<dbReference type="GO" id="GO:0005980">
    <property type="term" value="P:glycogen catabolic process"/>
    <property type="evidence" value="ECO:0007669"/>
    <property type="project" value="InterPro"/>
</dbReference>
<gene>
    <name evidence="6" type="primary">glgX</name>
    <name evidence="6" type="ORF">OG699_30100</name>
</gene>
<keyword evidence="2" id="KW-0378">Hydrolase</keyword>
<evidence type="ECO:0000259" key="5">
    <source>
        <dbReference type="SMART" id="SM00642"/>
    </source>
</evidence>
<dbReference type="SUPFAM" id="SSF51011">
    <property type="entry name" value="Glycosyl hydrolase domain"/>
    <property type="match status" value="1"/>
</dbReference>
<evidence type="ECO:0000256" key="2">
    <source>
        <dbReference type="ARBA" id="ARBA00022801"/>
    </source>
</evidence>
<dbReference type="InterPro" id="IPR004193">
    <property type="entry name" value="Glyco_hydro_13_N"/>
</dbReference>
<dbReference type="Pfam" id="PF02922">
    <property type="entry name" value="CBM_48"/>
    <property type="match status" value="1"/>
</dbReference>
<dbReference type="CDD" id="cd11326">
    <property type="entry name" value="AmyAc_Glg_debranch"/>
    <property type="match status" value="1"/>
</dbReference>
<evidence type="ECO:0000256" key="1">
    <source>
        <dbReference type="ARBA" id="ARBA00008061"/>
    </source>
</evidence>
<dbReference type="SMART" id="SM00642">
    <property type="entry name" value="Aamy"/>
    <property type="match status" value="1"/>
</dbReference>
<dbReference type="InterPro" id="IPR014756">
    <property type="entry name" value="Ig_E-set"/>
</dbReference>
<evidence type="ECO:0000256" key="4">
    <source>
        <dbReference type="SAM" id="MobiDB-lite"/>
    </source>
</evidence>
<dbReference type="InterPro" id="IPR044505">
    <property type="entry name" value="GlgX_Isoamylase_N_E_set"/>
</dbReference>
<dbReference type="Gene3D" id="3.20.20.80">
    <property type="entry name" value="Glycosidases"/>
    <property type="match status" value="1"/>
</dbReference>
<dbReference type="InterPro" id="IPR013780">
    <property type="entry name" value="Glyco_hydro_b"/>
</dbReference>
<dbReference type="CDD" id="cd02856">
    <property type="entry name" value="E_set_GDE_Isoamylase_N"/>
    <property type="match status" value="1"/>
</dbReference>
<name>A0AAU3IEJ0_9ACTN</name>
<dbReference type="SUPFAM" id="SSF51445">
    <property type="entry name" value="(Trans)glycosidases"/>
    <property type="match status" value="1"/>
</dbReference>
<dbReference type="InterPro" id="IPR011837">
    <property type="entry name" value="Glycogen_debranch_GlgX"/>
</dbReference>
<dbReference type="InterPro" id="IPR017853">
    <property type="entry name" value="GH"/>
</dbReference>
<dbReference type="EMBL" id="CP109546">
    <property type="protein sequence ID" value="WTZ14929.1"/>
    <property type="molecule type" value="Genomic_DNA"/>
</dbReference>
<accession>A0AAU3IEJ0</accession>
<dbReference type="Gene3D" id="2.60.40.1180">
    <property type="entry name" value="Golgi alpha-mannosidase II"/>
    <property type="match status" value="1"/>
</dbReference>
<feature type="region of interest" description="Disordered" evidence="4">
    <location>
        <begin position="1"/>
        <end position="24"/>
    </location>
</feature>
<dbReference type="GO" id="GO:0004135">
    <property type="term" value="F:amylo-alpha-1,6-glucosidase activity"/>
    <property type="evidence" value="ECO:0007669"/>
    <property type="project" value="InterPro"/>
</dbReference>
<evidence type="ECO:0000313" key="6">
    <source>
        <dbReference type="EMBL" id="WTZ14929.1"/>
    </source>
</evidence>
<protein>
    <submittedName>
        <fullName evidence="6">Glycogen debranching protein GlgX</fullName>
    </submittedName>
</protein>
<dbReference type="AlphaFoldDB" id="A0AAU3IEJ0"/>
<dbReference type="NCBIfam" id="TIGR02100">
    <property type="entry name" value="glgX_debranch"/>
    <property type="match status" value="1"/>
</dbReference>
<organism evidence="6">
    <name type="scientific">Streptomyces sp. NBC_01393</name>
    <dbReference type="NCBI Taxonomy" id="2903851"/>
    <lineage>
        <taxon>Bacteria</taxon>
        <taxon>Bacillati</taxon>
        <taxon>Actinomycetota</taxon>
        <taxon>Actinomycetes</taxon>
        <taxon>Kitasatosporales</taxon>
        <taxon>Streptomycetaceae</taxon>
        <taxon>Streptomyces</taxon>
    </lineage>
</organism>
<feature type="region of interest" description="Disordered" evidence="4">
    <location>
        <begin position="493"/>
        <end position="515"/>
    </location>
</feature>
<dbReference type="InterPro" id="IPR006047">
    <property type="entry name" value="GH13_cat_dom"/>
</dbReference>